<dbReference type="AlphaFoldDB" id="A0A1V6P192"/>
<evidence type="ECO:0000256" key="1">
    <source>
        <dbReference type="SAM" id="MobiDB-lite"/>
    </source>
</evidence>
<proteinExistence type="predicted"/>
<dbReference type="OrthoDB" id="76567at2759"/>
<dbReference type="STRING" id="60169.A0A1V6P192"/>
<protein>
    <submittedName>
        <fullName evidence="2">Uncharacterized protein</fullName>
    </submittedName>
</protein>
<keyword evidence="3" id="KW-1185">Reference proteome</keyword>
<evidence type="ECO:0000313" key="3">
    <source>
        <dbReference type="Proteomes" id="UP000191408"/>
    </source>
</evidence>
<dbReference type="EMBL" id="MDYM01000001">
    <property type="protein sequence ID" value="OQD70699.1"/>
    <property type="molecule type" value="Genomic_DNA"/>
</dbReference>
<evidence type="ECO:0000313" key="2">
    <source>
        <dbReference type="EMBL" id="OQD70699.1"/>
    </source>
</evidence>
<reference evidence="3" key="1">
    <citation type="journal article" date="2017" name="Nat. Microbiol.">
        <title>Global analysis of biosynthetic gene clusters reveals vast potential of secondary metabolite production in Penicillium species.</title>
        <authorList>
            <person name="Nielsen J.C."/>
            <person name="Grijseels S."/>
            <person name="Prigent S."/>
            <person name="Ji B."/>
            <person name="Dainat J."/>
            <person name="Nielsen K.F."/>
            <person name="Frisvad J.C."/>
            <person name="Workman M."/>
            <person name="Nielsen J."/>
        </authorList>
    </citation>
    <scope>NUCLEOTIDE SEQUENCE [LARGE SCALE GENOMIC DNA]</scope>
    <source>
        <strain evidence="3">IBT 4502</strain>
    </source>
</reference>
<dbReference type="Proteomes" id="UP000191408">
    <property type="component" value="Unassembled WGS sequence"/>
</dbReference>
<sequence>MADIMADNILREEGLPATTPRYQYQDIKQCLECFEHELDRYIRDGQPANSSYIIFDDVDERSFLECFEDDSGEDLLTHSLVTYYFTSLTVVAKMPTPMHGAAEHTFSEIFCLWHNAQESRLLPARGTTVEGSTRRKTPDTSWRSSIKPPGRDSRWPTIIVQVGWSETKAKLREDVRFWLCESNQQVNVALTIQVTKKGNITIEKWDLNTNTGGVGPVQTMRISRTDPNQYHISGSIDIPFQDCSLRAKRGNETDFRLSNDDLKRIAQVVQESTANIQS</sequence>
<feature type="region of interest" description="Disordered" evidence="1">
    <location>
        <begin position="124"/>
        <end position="150"/>
    </location>
</feature>
<gene>
    <name evidence="2" type="ORF">PENPOL_c001G00934</name>
</gene>
<comment type="caution">
    <text evidence="2">The sequence shown here is derived from an EMBL/GenBank/DDBJ whole genome shotgun (WGS) entry which is preliminary data.</text>
</comment>
<accession>A0A1V6P192</accession>
<name>A0A1V6P192_PENPO</name>
<organism evidence="2 3">
    <name type="scientific">Penicillium polonicum</name>
    <dbReference type="NCBI Taxonomy" id="60169"/>
    <lineage>
        <taxon>Eukaryota</taxon>
        <taxon>Fungi</taxon>
        <taxon>Dikarya</taxon>
        <taxon>Ascomycota</taxon>
        <taxon>Pezizomycotina</taxon>
        <taxon>Eurotiomycetes</taxon>
        <taxon>Eurotiomycetidae</taxon>
        <taxon>Eurotiales</taxon>
        <taxon>Aspergillaceae</taxon>
        <taxon>Penicillium</taxon>
    </lineage>
</organism>